<comment type="caution">
    <text evidence="3">The sequence shown here is derived from an EMBL/GenBank/DDBJ whole genome shotgun (WGS) entry which is preliminary data.</text>
</comment>
<keyword evidence="1" id="KW-0808">Transferase</keyword>
<name>A0A098S1V7_9BACT</name>
<organism evidence="3 4">
    <name type="scientific">Phaeodactylibacter xiamenensis</name>
    <dbReference type="NCBI Taxonomy" id="1524460"/>
    <lineage>
        <taxon>Bacteria</taxon>
        <taxon>Pseudomonadati</taxon>
        <taxon>Bacteroidota</taxon>
        <taxon>Saprospiria</taxon>
        <taxon>Saprospirales</taxon>
        <taxon>Haliscomenobacteraceae</taxon>
        <taxon>Phaeodactylibacter</taxon>
    </lineage>
</organism>
<protein>
    <recommendedName>
        <fullName evidence="2">N-acetyltransferase domain-containing protein</fullName>
    </recommendedName>
</protein>
<keyword evidence="4" id="KW-1185">Reference proteome</keyword>
<evidence type="ECO:0000313" key="4">
    <source>
        <dbReference type="Proteomes" id="UP000029736"/>
    </source>
</evidence>
<evidence type="ECO:0000259" key="2">
    <source>
        <dbReference type="PROSITE" id="PS51186"/>
    </source>
</evidence>
<feature type="domain" description="N-acetyltransferase" evidence="2">
    <location>
        <begin position="1"/>
        <end position="153"/>
    </location>
</feature>
<dbReference type="PANTHER" id="PTHR13947:SF37">
    <property type="entry name" value="LD18367P"/>
    <property type="match status" value="1"/>
</dbReference>
<accession>A0A098S1V7</accession>
<dbReference type="PANTHER" id="PTHR13947">
    <property type="entry name" value="GNAT FAMILY N-ACETYLTRANSFERASE"/>
    <property type="match status" value="1"/>
</dbReference>
<dbReference type="EMBL" id="JPOS01000092">
    <property type="protein sequence ID" value="KGE85147.1"/>
    <property type="molecule type" value="Genomic_DNA"/>
</dbReference>
<reference evidence="3 4" key="1">
    <citation type="journal article" date="2014" name="Int. J. Syst. Evol. Microbiol.">
        <title>Phaeodactylibacter xiamenensis gen. nov., sp. nov., a member of the family Saprospiraceae isolated from the marine alga Phaeodactylum tricornutum.</title>
        <authorList>
            <person name="Chen Z.Jr."/>
            <person name="Lei X."/>
            <person name="Lai Q."/>
            <person name="Li Y."/>
            <person name="Zhang B."/>
            <person name="Zhang J."/>
            <person name="Zhang H."/>
            <person name="Yang L."/>
            <person name="Zheng W."/>
            <person name="Tian Y."/>
            <person name="Yu Z."/>
            <person name="Xu H.Jr."/>
            <person name="Zheng T."/>
        </authorList>
    </citation>
    <scope>NUCLEOTIDE SEQUENCE [LARGE SCALE GENOMIC DNA]</scope>
    <source>
        <strain evidence="3 4">KD52</strain>
    </source>
</reference>
<dbReference type="SUPFAM" id="SSF55729">
    <property type="entry name" value="Acyl-CoA N-acyltransferases (Nat)"/>
    <property type="match status" value="1"/>
</dbReference>
<evidence type="ECO:0000256" key="1">
    <source>
        <dbReference type="ARBA" id="ARBA00022679"/>
    </source>
</evidence>
<dbReference type="InterPro" id="IPR016181">
    <property type="entry name" value="Acyl_CoA_acyltransferase"/>
</dbReference>
<dbReference type="GO" id="GO:0008080">
    <property type="term" value="F:N-acetyltransferase activity"/>
    <property type="evidence" value="ECO:0007669"/>
    <property type="project" value="InterPro"/>
</dbReference>
<dbReference type="Gene3D" id="3.40.630.30">
    <property type="match status" value="1"/>
</dbReference>
<dbReference type="CDD" id="cd04301">
    <property type="entry name" value="NAT_SF"/>
    <property type="match status" value="1"/>
</dbReference>
<gene>
    <name evidence="3" type="ORF">IX84_29110</name>
</gene>
<dbReference type="Pfam" id="PF00583">
    <property type="entry name" value="Acetyltransf_1"/>
    <property type="match status" value="1"/>
</dbReference>
<dbReference type="InterPro" id="IPR050769">
    <property type="entry name" value="NAT_camello-type"/>
</dbReference>
<evidence type="ECO:0000313" key="3">
    <source>
        <dbReference type="EMBL" id="KGE85147.1"/>
    </source>
</evidence>
<dbReference type="STRING" id="1524460.IX84_29110"/>
<dbReference type="AlphaFoldDB" id="A0A098S1V7"/>
<dbReference type="PROSITE" id="PS51186">
    <property type="entry name" value="GNAT"/>
    <property type="match status" value="1"/>
</dbReference>
<dbReference type="RefSeq" id="WP_044229110.1">
    <property type="nucleotide sequence ID" value="NZ_JBKAGJ010000011.1"/>
</dbReference>
<dbReference type="InterPro" id="IPR000182">
    <property type="entry name" value="GNAT_dom"/>
</dbReference>
<sequence length="153" mass="17239">MTFRRLERSQSLPMPLLLEADPDEAKVQAYCRTGQVWVMETDTICGVAVLQAVEEEPEPTAELMNIAIKPGLQGKGMGKQLLNFLIAEAKRQGFQRLQVATGNSSIGQLAFYQKAGFELLRLERHYFTKNYAAPIIENGIHCRHRLVLELLLP</sequence>
<dbReference type="OrthoDB" id="9813917at2"/>
<proteinExistence type="predicted"/>
<dbReference type="Proteomes" id="UP000029736">
    <property type="component" value="Unassembled WGS sequence"/>
</dbReference>